<dbReference type="Proteomes" id="UP001732700">
    <property type="component" value="Chromosome 4A"/>
</dbReference>
<evidence type="ECO:0000313" key="1">
    <source>
        <dbReference type="EnsemblPlants" id="AVESA.00010b.r2.4AG0636170.1.CDS.1"/>
    </source>
</evidence>
<sequence length="693" mass="75158">MYSSLSFSKPSPTQGDAFSSLSFSMGISVAVPSLLLLLSVLPPPAAAHFSFTYNFTTASDAAPSGISFQGDAFFNKFIRLTRDERVGPLTSSAGRAYFSRPIPLSDPVSRRPASFASAFSFSISAPEPSAASGDGLAFFLSPFPSVLPNSSAGGLLGLFNSSARDGVLPLVAIEFDTFRNDWDPSDDHVGINLGGIVSAATADWPTSMKDGRTAHARVAYDGGTKNLTVALSYGDAAPTDVVLWYALDLRDHLPDAVAVGFSAATGEAAELHKVLYWDFTSSVDPEKGTMVLWVALGVCGFLVVLVAAGVVWFAKEWRKAGEPVLYGDIDVDDAMWYDELGDEFVVESGPRRFRYAELAAATKNFSEERKLGQGGFGAVYRGFLKELGLEVAIKRVSKGSTQGRKEYAAEVRIISQLRHRHLVRLVGWCHEHRGDFLLVYELMPNGSVDHHLYGKGMLLTWPTRYDIALGLASALLYLHEECLQCIVHRDIKPSNVMLDATFSAKLGDFGLAKLVDHGSQPYTTVLAGTLGYLAPESVMTGKASQESDVYSFGVVALEIACGRRPAELTEEPSKARLVPWVWELSGKNALLEAADWRLKGEFDKEQMEHLMVVGLWCAHPDYTHRPSIRQALNVLKFEAPLPVLALKMPVPTFFPLPDLAALVSVGGSSSTDPQSVNEYQGSGPSVKDRLLEP</sequence>
<reference evidence="1" key="1">
    <citation type="submission" date="2021-05" db="EMBL/GenBank/DDBJ databases">
        <authorList>
            <person name="Scholz U."/>
            <person name="Mascher M."/>
            <person name="Fiebig A."/>
        </authorList>
    </citation>
    <scope>NUCLEOTIDE SEQUENCE [LARGE SCALE GENOMIC DNA]</scope>
</reference>
<evidence type="ECO:0000313" key="2">
    <source>
        <dbReference type="Proteomes" id="UP001732700"/>
    </source>
</evidence>
<organism evidence="1 2">
    <name type="scientific">Avena sativa</name>
    <name type="common">Oat</name>
    <dbReference type="NCBI Taxonomy" id="4498"/>
    <lineage>
        <taxon>Eukaryota</taxon>
        <taxon>Viridiplantae</taxon>
        <taxon>Streptophyta</taxon>
        <taxon>Embryophyta</taxon>
        <taxon>Tracheophyta</taxon>
        <taxon>Spermatophyta</taxon>
        <taxon>Magnoliopsida</taxon>
        <taxon>Liliopsida</taxon>
        <taxon>Poales</taxon>
        <taxon>Poaceae</taxon>
        <taxon>BOP clade</taxon>
        <taxon>Pooideae</taxon>
        <taxon>Poodae</taxon>
        <taxon>Poeae</taxon>
        <taxon>Poeae Chloroplast Group 1 (Aveneae type)</taxon>
        <taxon>Aveninae</taxon>
        <taxon>Avena</taxon>
    </lineage>
</organism>
<keyword evidence="2" id="KW-1185">Reference proteome</keyword>
<protein>
    <submittedName>
        <fullName evidence="1">Uncharacterized protein</fullName>
    </submittedName>
</protein>
<name>A0ACD5WLD5_AVESA</name>
<reference evidence="1" key="2">
    <citation type="submission" date="2025-09" db="UniProtKB">
        <authorList>
            <consortium name="EnsemblPlants"/>
        </authorList>
    </citation>
    <scope>IDENTIFICATION</scope>
</reference>
<accession>A0ACD5WLD5</accession>
<proteinExistence type="predicted"/>
<dbReference type="EnsemblPlants" id="AVESA.00010b.r2.4AG0636170.1">
    <property type="protein sequence ID" value="AVESA.00010b.r2.4AG0636170.1.CDS.1"/>
    <property type="gene ID" value="AVESA.00010b.r2.4AG0636170"/>
</dbReference>